<feature type="binding site" evidence="17">
    <location>
        <position position="263"/>
    </location>
    <ligand>
        <name>(6S)-NADPHX</name>
        <dbReference type="ChEBI" id="CHEBI:64076"/>
    </ligand>
</feature>
<dbReference type="Gene3D" id="3.40.1190.20">
    <property type="match status" value="1"/>
</dbReference>
<comment type="subunit">
    <text evidence="17">Homotetramer.</text>
</comment>
<keyword evidence="10 17" id="KW-0520">NAD</keyword>
<feature type="binding site" evidence="17">
    <location>
        <begin position="407"/>
        <end position="411"/>
    </location>
    <ligand>
        <name>AMP</name>
        <dbReference type="ChEBI" id="CHEBI:456215"/>
    </ligand>
</feature>
<dbReference type="PROSITE" id="PS51385">
    <property type="entry name" value="YJEF_N"/>
    <property type="match status" value="1"/>
</dbReference>
<dbReference type="HAMAP" id="MF_01966">
    <property type="entry name" value="NADHX_epimerase"/>
    <property type="match status" value="1"/>
</dbReference>
<evidence type="ECO:0000256" key="7">
    <source>
        <dbReference type="ARBA" id="ARBA00022840"/>
    </source>
</evidence>
<comment type="similarity">
    <text evidence="3 19">In the N-terminal section; belongs to the NnrE/AIBP family.</text>
</comment>
<dbReference type="InterPro" id="IPR029056">
    <property type="entry name" value="Ribokinase-like"/>
</dbReference>
<comment type="catalytic activity">
    <reaction evidence="2 18 19">
        <text>(6R)-NADPHX = (6S)-NADPHX</text>
        <dbReference type="Rhea" id="RHEA:32227"/>
        <dbReference type="ChEBI" id="CHEBI:64076"/>
        <dbReference type="ChEBI" id="CHEBI:64077"/>
        <dbReference type="EC" id="5.1.99.6"/>
    </reaction>
</comment>
<keyword evidence="6 17" id="KW-0547">Nucleotide-binding</keyword>
<dbReference type="PROSITE" id="PS01050">
    <property type="entry name" value="YJEF_C_2"/>
    <property type="match status" value="1"/>
</dbReference>
<dbReference type="NCBIfam" id="TIGR00197">
    <property type="entry name" value="yjeF_nterm"/>
    <property type="match status" value="1"/>
</dbReference>
<name>A0ABW2YM85_9GAMM</name>
<evidence type="ECO:0000256" key="4">
    <source>
        <dbReference type="ARBA" id="ARBA00009524"/>
    </source>
</evidence>
<feature type="binding site" evidence="17">
    <location>
        <position position="370"/>
    </location>
    <ligand>
        <name>(6S)-NADPHX</name>
        <dbReference type="ChEBI" id="CHEBI:64076"/>
    </ligand>
</feature>
<evidence type="ECO:0000256" key="18">
    <source>
        <dbReference type="HAMAP-Rule" id="MF_01966"/>
    </source>
</evidence>
<comment type="function">
    <text evidence="18">Catalyzes the epimerization of the S- and R-forms of NAD(P)HX, a damaged form of NAD(P)H that is a result of enzymatic or heat-dependent hydration. This is a prerequisite for the S-specific NAD(P)H-hydrate dehydratase to allow the repair of both epimers of NAD(P)HX.</text>
</comment>
<dbReference type="PANTHER" id="PTHR12592:SF0">
    <property type="entry name" value="ATP-DEPENDENT (S)-NAD(P)H-HYDRATE DEHYDRATASE"/>
    <property type="match status" value="1"/>
</dbReference>
<evidence type="ECO:0000256" key="1">
    <source>
        <dbReference type="ARBA" id="ARBA00000013"/>
    </source>
</evidence>
<evidence type="ECO:0000256" key="6">
    <source>
        <dbReference type="ARBA" id="ARBA00022741"/>
    </source>
</evidence>
<comment type="catalytic activity">
    <reaction evidence="1 18 19">
        <text>(6R)-NADHX = (6S)-NADHX</text>
        <dbReference type="Rhea" id="RHEA:32215"/>
        <dbReference type="ChEBI" id="CHEBI:64074"/>
        <dbReference type="ChEBI" id="CHEBI:64075"/>
        <dbReference type="EC" id="5.1.99.6"/>
    </reaction>
</comment>
<protein>
    <recommendedName>
        <fullName evidence="19">Bifunctional NAD(P)H-hydrate repair enzyme</fullName>
    </recommendedName>
    <alternativeName>
        <fullName evidence="19">Nicotinamide nucleotide repair protein</fullName>
    </alternativeName>
    <domain>
        <recommendedName>
            <fullName evidence="19">ADP-dependent (S)-NAD(P)H-hydrate dehydratase</fullName>
            <ecNumber evidence="19">4.2.1.136</ecNumber>
        </recommendedName>
        <alternativeName>
            <fullName evidence="19">ADP-dependent NAD(P)HX dehydratase</fullName>
        </alternativeName>
    </domain>
    <domain>
        <recommendedName>
            <fullName evidence="19">NAD(P)H-hydrate epimerase</fullName>
            <ecNumber evidence="19">5.1.99.6</ecNumber>
        </recommendedName>
    </domain>
</protein>
<feature type="domain" description="YjeF C-terminal" evidence="20">
    <location>
        <begin position="228"/>
        <end position="496"/>
    </location>
</feature>
<dbReference type="Proteomes" id="UP001597090">
    <property type="component" value="Unassembled WGS sequence"/>
</dbReference>
<dbReference type="Pfam" id="PF03853">
    <property type="entry name" value="YjeF_N"/>
    <property type="match status" value="1"/>
</dbReference>
<dbReference type="Pfam" id="PF01256">
    <property type="entry name" value="Carb_kinase"/>
    <property type="match status" value="1"/>
</dbReference>
<evidence type="ECO:0000256" key="5">
    <source>
        <dbReference type="ARBA" id="ARBA00022723"/>
    </source>
</evidence>
<dbReference type="InterPro" id="IPR036652">
    <property type="entry name" value="YjeF_N_dom_sf"/>
</dbReference>
<evidence type="ECO:0000256" key="16">
    <source>
        <dbReference type="ARBA" id="ARBA00049209"/>
    </source>
</evidence>
<dbReference type="InterPro" id="IPR004443">
    <property type="entry name" value="YjeF_N_dom"/>
</dbReference>
<evidence type="ECO:0000313" key="23">
    <source>
        <dbReference type="Proteomes" id="UP001597090"/>
    </source>
</evidence>
<dbReference type="NCBIfam" id="TIGR00196">
    <property type="entry name" value="yjeF_cterm"/>
    <property type="match status" value="1"/>
</dbReference>
<feature type="binding site" evidence="18">
    <location>
        <begin position="132"/>
        <end position="138"/>
    </location>
    <ligand>
        <name>(6S)-NADPHX</name>
        <dbReference type="ChEBI" id="CHEBI:64076"/>
    </ligand>
</feature>
<dbReference type="HAMAP" id="MF_01965">
    <property type="entry name" value="NADHX_dehydratase"/>
    <property type="match status" value="1"/>
</dbReference>
<evidence type="ECO:0000313" key="22">
    <source>
        <dbReference type="EMBL" id="MFD0737931.1"/>
    </source>
</evidence>
<comment type="similarity">
    <text evidence="17">Belongs to the NnrD/CARKD family.</text>
</comment>
<evidence type="ECO:0000256" key="10">
    <source>
        <dbReference type="ARBA" id="ARBA00023027"/>
    </source>
</evidence>
<comment type="similarity">
    <text evidence="18">Belongs to the NnrE/AIBP family.</text>
</comment>
<keyword evidence="9 18" id="KW-0630">Potassium</keyword>
<evidence type="ECO:0000256" key="8">
    <source>
        <dbReference type="ARBA" id="ARBA00022857"/>
    </source>
</evidence>
<feature type="binding site" evidence="17">
    <location>
        <position position="436"/>
    </location>
    <ligand>
        <name>AMP</name>
        <dbReference type="ChEBI" id="CHEBI:456215"/>
    </ligand>
</feature>
<keyword evidence="5 18" id="KW-0479">Metal-binding</keyword>
<feature type="binding site" evidence="18">
    <location>
        <position position="128"/>
    </location>
    <ligand>
        <name>K(+)</name>
        <dbReference type="ChEBI" id="CHEBI:29103"/>
    </ligand>
</feature>
<comment type="function">
    <text evidence="14 19">Bifunctional enzyme that catalyzes the epimerization of the S- and R-forms of NAD(P)HX and the dehydration of the S-form of NAD(P)HX at the expense of ADP, which is converted to AMP. This allows the repair of both epimers of NAD(P)HX, a damaged form of NAD(P)H that is a result of enzymatic or heat-dependent hydration.</text>
</comment>
<keyword evidence="8 17" id="KW-0521">NADP</keyword>
<organism evidence="22 23">
    <name type="scientific">Lysobacter koreensis</name>
    <dbReference type="NCBI Taxonomy" id="266122"/>
    <lineage>
        <taxon>Bacteria</taxon>
        <taxon>Pseudomonadati</taxon>
        <taxon>Pseudomonadota</taxon>
        <taxon>Gammaproteobacteria</taxon>
        <taxon>Lysobacterales</taxon>
        <taxon>Lysobacteraceae</taxon>
        <taxon>Lysobacter</taxon>
    </lineage>
</organism>
<comment type="cofactor">
    <cofactor evidence="17">
        <name>Mg(2+)</name>
        <dbReference type="ChEBI" id="CHEBI:18420"/>
    </cofactor>
</comment>
<comment type="caution">
    <text evidence="22">The sequence shown here is derived from an EMBL/GenBank/DDBJ whole genome shotgun (WGS) entry which is preliminary data.</text>
</comment>
<dbReference type="PIRSF" id="PIRSF017184">
    <property type="entry name" value="Nnr"/>
    <property type="match status" value="1"/>
</dbReference>
<evidence type="ECO:0000256" key="2">
    <source>
        <dbReference type="ARBA" id="ARBA00000909"/>
    </source>
</evidence>
<accession>A0ABW2YM85</accession>
<evidence type="ECO:0000259" key="21">
    <source>
        <dbReference type="PROSITE" id="PS51385"/>
    </source>
</evidence>
<dbReference type="InterPro" id="IPR000631">
    <property type="entry name" value="CARKD"/>
</dbReference>
<dbReference type="RefSeq" id="WP_386810886.1">
    <property type="nucleotide sequence ID" value="NZ_JBHTIH010000002.1"/>
</dbReference>
<dbReference type="InterPro" id="IPR030677">
    <property type="entry name" value="Nnr"/>
</dbReference>
<dbReference type="PROSITE" id="PS51383">
    <property type="entry name" value="YJEF_C_3"/>
    <property type="match status" value="1"/>
</dbReference>
<sequence length="499" mass="50359">MSAALETPANALFDAASLRAIEARAAQLLGDEFALMQRAGQAAWRELLDRWPKAQRLLVVCGPGNNGGDGYVLATHARSAGREVRVLHLPEHAPRGVMAQRAHAGYADAGGRTETFTGELPAADVVVDALFGIGLSRAPDSSVATMIAAVNAQPAPVFALDVPSGVDAGLGSAPGVAINAQHTLEFIARKMGLCTGTALDHAGSLALATLDLPAAAIAGIAPVAVCVDTSHLSRWLSPRTRDSHKGSHGRVLAIGGDHGAGGAIVLCAQAALRSGAGLVEVVTRQVHVAALLARLPEAMAQADDAESLAAGLARADCVAVGPGLGQGSWGQALFARALAAGKPLLLDADALNLLAVHAAPLPPDSILTPHPGEAARLLGISTAQVQQDRYASVHALRDRHGCVVVLKGAGTLIAAPGETTCVIAAGNPGMAVGGMGDVLSGVIAALRAQGLRAFDAAVCGALLHAAAGDAAARDGGERGLLPSDLMPWLRRLANPGGGR</sequence>
<dbReference type="EMBL" id="JBHTIH010000002">
    <property type="protein sequence ID" value="MFD0737931.1"/>
    <property type="molecule type" value="Genomic_DNA"/>
</dbReference>
<evidence type="ECO:0000256" key="9">
    <source>
        <dbReference type="ARBA" id="ARBA00022958"/>
    </source>
</evidence>
<dbReference type="Gene3D" id="3.40.50.10260">
    <property type="entry name" value="YjeF N-terminal domain"/>
    <property type="match status" value="1"/>
</dbReference>
<proteinExistence type="inferred from homology"/>
<keyword evidence="11 18" id="KW-0413">Isomerase</keyword>
<evidence type="ECO:0000256" key="17">
    <source>
        <dbReference type="HAMAP-Rule" id="MF_01965"/>
    </source>
</evidence>
<comment type="catalytic activity">
    <reaction evidence="16 17 19">
        <text>(6S)-NADPHX + ADP = AMP + phosphate + NADPH + H(+)</text>
        <dbReference type="Rhea" id="RHEA:32235"/>
        <dbReference type="ChEBI" id="CHEBI:15378"/>
        <dbReference type="ChEBI" id="CHEBI:43474"/>
        <dbReference type="ChEBI" id="CHEBI:57783"/>
        <dbReference type="ChEBI" id="CHEBI:64076"/>
        <dbReference type="ChEBI" id="CHEBI:456215"/>
        <dbReference type="ChEBI" id="CHEBI:456216"/>
        <dbReference type="EC" id="4.2.1.136"/>
    </reaction>
</comment>
<comment type="catalytic activity">
    <reaction evidence="15 17 19">
        <text>(6S)-NADHX + ADP = AMP + phosphate + NADH + H(+)</text>
        <dbReference type="Rhea" id="RHEA:32223"/>
        <dbReference type="ChEBI" id="CHEBI:15378"/>
        <dbReference type="ChEBI" id="CHEBI:43474"/>
        <dbReference type="ChEBI" id="CHEBI:57945"/>
        <dbReference type="ChEBI" id="CHEBI:64074"/>
        <dbReference type="ChEBI" id="CHEBI:456215"/>
        <dbReference type="ChEBI" id="CHEBI:456216"/>
        <dbReference type="EC" id="4.2.1.136"/>
    </reaction>
</comment>
<evidence type="ECO:0000256" key="12">
    <source>
        <dbReference type="ARBA" id="ARBA00023239"/>
    </source>
</evidence>
<feature type="domain" description="YjeF N-terminal" evidence="21">
    <location>
        <begin position="18"/>
        <end position="218"/>
    </location>
</feature>
<feature type="binding site" evidence="18">
    <location>
        <position position="66"/>
    </location>
    <ligand>
        <name>K(+)</name>
        <dbReference type="ChEBI" id="CHEBI:29103"/>
    </ligand>
</feature>
<evidence type="ECO:0000256" key="11">
    <source>
        <dbReference type="ARBA" id="ARBA00023235"/>
    </source>
</evidence>
<keyword evidence="7 17" id="KW-0067">ATP-binding</keyword>
<evidence type="ECO:0000256" key="15">
    <source>
        <dbReference type="ARBA" id="ARBA00048238"/>
    </source>
</evidence>
<feature type="binding site" evidence="17">
    <location>
        <position position="323"/>
    </location>
    <ligand>
        <name>(6S)-NADPHX</name>
        <dbReference type="ChEBI" id="CHEBI:64076"/>
    </ligand>
</feature>
<dbReference type="EC" id="4.2.1.136" evidence="19"/>
<evidence type="ECO:0000256" key="14">
    <source>
        <dbReference type="ARBA" id="ARBA00025153"/>
    </source>
</evidence>
<feature type="binding site" evidence="18">
    <location>
        <position position="161"/>
    </location>
    <ligand>
        <name>(6S)-NADPHX</name>
        <dbReference type="ChEBI" id="CHEBI:64076"/>
    </ligand>
</feature>
<comment type="caution">
    <text evidence="18">Lacks conserved residue(s) required for the propagation of feature annotation.</text>
</comment>
<gene>
    <name evidence="17" type="primary">nnrD</name>
    <name evidence="18" type="synonym">nnrE</name>
    <name evidence="22" type="ORF">ACFQZQ_01325</name>
</gene>
<feature type="binding site" evidence="18">
    <location>
        <begin position="65"/>
        <end position="69"/>
    </location>
    <ligand>
        <name>(6S)-NADPHX</name>
        <dbReference type="ChEBI" id="CHEBI:64076"/>
    </ligand>
</feature>
<dbReference type="SUPFAM" id="SSF53613">
    <property type="entry name" value="Ribokinase-like"/>
    <property type="match status" value="1"/>
</dbReference>
<keyword evidence="12 17" id="KW-0456">Lyase</keyword>
<reference evidence="23" key="1">
    <citation type="journal article" date="2019" name="Int. J. Syst. Evol. Microbiol.">
        <title>The Global Catalogue of Microorganisms (GCM) 10K type strain sequencing project: providing services to taxonomists for standard genome sequencing and annotation.</title>
        <authorList>
            <consortium name="The Broad Institute Genomics Platform"/>
            <consortium name="The Broad Institute Genome Sequencing Center for Infectious Disease"/>
            <person name="Wu L."/>
            <person name="Ma J."/>
        </authorList>
    </citation>
    <scope>NUCLEOTIDE SEQUENCE [LARGE SCALE GENOMIC DNA]</scope>
    <source>
        <strain evidence="23">CCUG 55491</strain>
    </source>
</reference>
<dbReference type="InterPro" id="IPR017953">
    <property type="entry name" value="Carbohydrate_kinase_pred_CS"/>
</dbReference>
<keyword evidence="13" id="KW-0511">Multifunctional enzyme</keyword>
<feature type="binding site" evidence="18">
    <location>
        <position position="164"/>
    </location>
    <ligand>
        <name>K(+)</name>
        <dbReference type="ChEBI" id="CHEBI:29103"/>
    </ligand>
</feature>
<dbReference type="PANTHER" id="PTHR12592">
    <property type="entry name" value="ATP-DEPENDENT (S)-NAD(P)H-HYDRATE DEHYDRATASE FAMILY MEMBER"/>
    <property type="match status" value="1"/>
</dbReference>
<dbReference type="EC" id="5.1.99.6" evidence="19"/>
<evidence type="ECO:0000256" key="19">
    <source>
        <dbReference type="PIRNR" id="PIRNR017184"/>
    </source>
</evidence>
<evidence type="ECO:0000259" key="20">
    <source>
        <dbReference type="PROSITE" id="PS51383"/>
    </source>
</evidence>
<dbReference type="SUPFAM" id="SSF64153">
    <property type="entry name" value="YjeF N-terminal domain-like"/>
    <property type="match status" value="1"/>
</dbReference>
<comment type="cofactor">
    <cofactor evidence="18 19">
        <name>K(+)</name>
        <dbReference type="ChEBI" id="CHEBI:29103"/>
    </cofactor>
    <text evidence="18 19">Binds 1 potassium ion per subunit.</text>
</comment>
<keyword evidence="23" id="KW-1185">Reference proteome</keyword>
<evidence type="ECO:0000256" key="13">
    <source>
        <dbReference type="ARBA" id="ARBA00023268"/>
    </source>
</evidence>
<comment type="function">
    <text evidence="17">Catalyzes the dehydration of the S-form of NAD(P)HX at the expense of ADP, which is converted to AMP. Together with NAD(P)HX epimerase, which catalyzes the epimerization of the S- and R-forms, the enzyme allows the repair of both epimers of NAD(P)HX, a damaged form of NAD(P)H that is a result of enzymatic or heat-dependent hydration.</text>
</comment>
<comment type="similarity">
    <text evidence="4 19">In the C-terminal section; belongs to the NnrD/CARKD family.</text>
</comment>
<evidence type="ECO:0000256" key="3">
    <source>
        <dbReference type="ARBA" id="ARBA00006001"/>
    </source>
</evidence>
<dbReference type="CDD" id="cd01171">
    <property type="entry name" value="YXKO-related"/>
    <property type="match status" value="1"/>
</dbReference>
<feature type="binding site" evidence="17">
    <location>
        <position position="437"/>
    </location>
    <ligand>
        <name>(6S)-NADPHX</name>
        <dbReference type="ChEBI" id="CHEBI:64076"/>
    </ligand>
</feature>